<name>A0A2U1KQP2_ARTAN</name>
<proteinExistence type="predicted"/>
<dbReference type="EMBL" id="PKPP01014992">
    <property type="protein sequence ID" value="PWA39060.1"/>
    <property type="molecule type" value="Genomic_DNA"/>
</dbReference>
<organism evidence="2 3">
    <name type="scientific">Artemisia annua</name>
    <name type="common">Sweet wormwood</name>
    <dbReference type="NCBI Taxonomy" id="35608"/>
    <lineage>
        <taxon>Eukaryota</taxon>
        <taxon>Viridiplantae</taxon>
        <taxon>Streptophyta</taxon>
        <taxon>Embryophyta</taxon>
        <taxon>Tracheophyta</taxon>
        <taxon>Spermatophyta</taxon>
        <taxon>Magnoliopsida</taxon>
        <taxon>eudicotyledons</taxon>
        <taxon>Gunneridae</taxon>
        <taxon>Pentapetalae</taxon>
        <taxon>asterids</taxon>
        <taxon>campanulids</taxon>
        <taxon>Asterales</taxon>
        <taxon>Asteraceae</taxon>
        <taxon>Asteroideae</taxon>
        <taxon>Anthemideae</taxon>
        <taxon>Artemisiinae</taxon>
        <taxon>Artemisia</taxon>
    </lineage>
</organism>
<sequence length="125" mass="14318">MSNLKQLEEKIEVGSTSPEDREKRMKLMQEDDSLEKHEAMDTGVWVSDPQQIKEDFLNFYKDKFQPCDSLISFSSISVISGLSSQDRNLLEDAISLDEIKAAVWECGRDQALSHDGYSFAFVKKY</sequence>
<comment type="caution">
    <text evidence="2">The sequence shown here is derived from an EMBL/GenBank/DDBJ whole genome shotgun (WGS) entry which is preliminary data.</text>
</comment>
<feature type="region of interest" description="Disordered" evidence="1">
    <location>
        <begin position="1"/>
        <end position="26"/>
    </location>
</feature>
<accession>A0A2U1KQP2</accession>
<evidence type="ECO:0000313" key="2">
    <source>
        <dbReference type="EMBL" id="PWA39060.1"/>
    </source>
</evidence>
<evidence type="ECO:0008006" key="4">
    <source>
        <dbReference type="Google" id="ProtNLM"/>
    </source>
</evidence>
<reference evidence="2 3" key="1">
    <citation type="journal article" date="2018" name="Mol. Plant">
        <title>The genome of Artemisia annua provides insight into the evolution of Asteraceae family and artemisinin biosynthesis.</title>
        <authorList>
            <person name="Shen Q."/>
            <person name="Zhang L."/>
            <person name="Liao Z."/>
            <person name="Wang S."/>
            <person name="Yan T."/>
            <person name="Shi P."/>
            <person name="Liu M."/>
            <person name="Fu X."/>
            <person name="Pan Q."/>
            <person name="Wang Y."/>
            <person name="Lv Z."/>
            <person name="Lu X."/>
            <person name="Zhang F."/>
            <person name="Jiang W."/>
            <person name="Ma Y."/>
            <person name="Chen M."/>
            <person name="Hao X."/>
            <person name="Li L."/>
            <person name="Tang Y."/>
            <person name="Lv G."/>
            <person name="Zhou Y."/>
            <person name="Sun X."/>
            <person name="Brodelius P.E."/>
            <person name="Rose J.K.C."/>
            <person name="Tang K."/>
        </authorList>
    </citation>
    <scope>NUCLEOTIDE SEQUENCE [LARGE SCALE GENOMIC DNA]</scope>
    <source>
        <strain evidence="3">cv. Huhao1</strain>
        <tissue evidence="2">Leaf</tissue>
    </source>
</reference>
<dbReference type="Proteomes" id="UP000245207">
    <property type="component" value="Unassembled WGS sequence"/>
</dbReference>
<dbReference type="AlphaFoldDB" id="A0A2U1KQP2"/>
<keyword evidence="3" id="KW-1185">Reference proteome</keyword>
<evidence type="ECO:0000313" key="3">
    <source>
        <dbReference type="Proteomes" id="UP000245207"/>
    </source>
</evidence>
<gene>
    <name evidence="2" type="ORF">CTI12_AA575530</name>
</gene>
<protein>
    <recommendedName>
        <fullName evidence="4">RNA-directed DNA polymerase, eukaryota, Reverse transcriptase zinc-binding domain protein</fullName>
    </recommendedName>
</protein>
<evidence type="ECO:0000256" key="1">
    <source>
        <dbReference type="SAM" id="MobiDB-lite"/>
    </source>
</evidence>